<dbReference type="EMBL" id="JACHHN010000010">
    <property type="protein sequence ID" value="MBB5193207.1"/>
    <property type="molecule type" value="Genomic_DNA"/>
</dbReference>
<dbReference type="AlphaFoldDB" id="A0A840RJC5"/>
<dbReference type="RefSeq" id="WP_184102860.1">
    <property type="nucleotide sequence ID" value="NZ_JACHHN010000010.1"/>
</dbReference>
<dbReference type="InterPro" id="IPR016181">
    <property type="entry name" value="Acyl_CoA_acyltransferase"/>
</dbReference>
<dbReference type="PROSITE" id="PS51186">
    <property type="entry name" value="GNAT"/>
    <property type="match status" value="1"/>
</dbReference>
<dbReference type="Proteomes" id="UP000543030">
    <property type="component" value="Unassembled WGS sequence"/>
</dbReference>
<dbReference type="Pfam" id="PF00583">
    <property type="entry name" value="Acetyltransf_1"/>
    <property type="match status" value="1"/>
</dbReference>
<evidence type="ECO:0000313" key="2">
    <source>
        <dbReference type="EMBL" id="MBB5193207.1"/>
    </source>
</evidence>
<sequence length="281" mass="29713">MPIYCGPELALILEHAEAHHLARQVAAWQGISKDSSARVIPLGGGIAALTRREFGRKLNHACGLGLDDCTTAAALFELENSYAAMGLGTEIDLCPHVTPALLPLLGDRGYQVNAFSNTYVRALDDQPDAPPHEGRIVCATDLSADEFIAHSVAGFSVQLSTRPVSLLQALAHIATQREDTRLFAARMDGQVVGTAGMALLPSAVGPVAHLYIASTLPEYRGRGVQQALLRARLAAARAAGCAFAFVTARPANVSARNAERAGLRLAYTKCTFARPAPLPLG</sequence>
<reference evidence="2 3" key="1">
    <citation type="submission" date="2020-08" db="EMBL/GenBank/DDBJ databases">
        <title>Genomic Encyclopedia of Type Strains, Phase IV (KMG-IV): sequencing the most valuable type-strain genomes for metagenomic binning, comparative biology and taxonomic classification.</title>
        <authorList>
            <person name="Goeker M."/>
        </authorList>
    </citation>
    <scope>NUCLEOTIDE SEQUENCE [LARGE SCALE GENOMIC DNA]</scope>
    <source>
        <strain evidence="2 3">DSM 18233</strain>
    </source>
</reference>
<dbReference type="Gene3D" id="3.40.630.30">
    <property type="match status" value="1"/>
</dbReference>
<keyword evidence="2" id="KW-0808">Transferase</keyword>
<proteinExistence type="predicted"/>
<keyword evidence="3" id="KW-1185">Reference proteome</keyword>
<evidence type="ECO:0000259" key="1">
    <source>
        <dbReference type="PROSITE" id="PS51186"/>
    </source>
</evidence>
<accession>A0A840RJC5</accession>
<dbReference type="SUPFAM" id="SSF55729">
    <property type="entry name" value="Acyl-CoA N-acyltransferases (Nat)"/>
    <property type="match status" value="1"/>
</dbReference>
<protein>
    <submittedName>
        <fullName evidence="2">GNAT superfamily N-acetyltransferase</fullName>
    </submittedName>
</protein>
<name>A0A840RJC5_9NEIS</name>
<gene>
    <name evidence="2" type="ORF">HNQ50_003961</name>
</gene>
<dbReference type="InterPro" id="IPR000182">
    <property type="entry name" value="GNAT_dom"/>
</dbReference>
<dbReference type="GO" id="GO:0016747">
    <property type="term" value="F:acyltransferase activity, transferring groups other than amino-acyl groups"/>
    <property type="evidence" value="ECO:0007669"/>
    <property type="project" value="InterPro"/>
</dbReference>
<organism evidence="2 3">
    <name type="scientific">Silvimonas terrae</name>
    <dbReference type="NCBI Taxonomy" id="300266"/>
    <lineage>
        <taxon>Bacteria</taxon>
        <taxon>Pseudomonadati</taxon>
        <taxon>Pseudomonadota</taxon>
        <taxon>Betaproteobacteria</taxon>
        <taxon>Neisseriales</taxon>
        <taxon>Chitinibacteraceae</taxon>
        <taxon>Silvimonas</taxon>
    </lineage>
</organism>
<evidence type="ECO:0000313" key="3">
    <source>
        <dbReference type="Proteomes" id="UP000543030"/>
    </source>
</evidence>
<feature type="domain" description="N-acetyltransferase" evidence="1">
    <location>
        <begin position="134"/>
        <end position="281"/>
    </location>
</feature>
<comment type="caution">
    <text evidence="2">The sequence shown here is derived from an EMBL/GenBank/DDBJ whole genome shotgun (WGS) entry which is preliminary data.</text>
</comment>